<reference evidence="1" key="2">
    <citation type="submission" date="2021-01" db="EMBL/GenBank/DDBJ databases">
        <authorList>
            <person name="Hahn C.R."/>
            <person name="Youssef N.H."/>
            <person name="Elshahed M."/>
        </authorList>
    </citation>
    <scope>NUCLEOTIDE SEQUENCE</scope>
    <source>
        <strain evidence="1">Zod_Metabat.24</strain>
    </source>
</reference>
<proteinExistence type="predicted"/>
<organism evidence="1 2">
    <name type="scientific">Candidatus Zymogenus saltonus</name>
    <dbReference type="NCBI Taxonomy" id="2844893"/>
    <lineage>
        <taxon>Bacteria</taxon>
        <taxon>Deltaproteobacteria</taxon>
        <taxon>Candidatus Zymogenia</taxon>
        <taxon>Candidatus Zymogeniales</taxon>
        <taxon>Candidatus Zymogenaceae</taxon>
        <taxon>Candidatus Zymogenus</taxon>
    </lineage>
</organism>
<accession>A0A9D8KEX5</accession>
<dbReference type="Proteomes" id="UP000809273">
    <property type="component" value="Unassembled WGS sequence"/>
</dbReference>
<evidence type="ECO:0000313" key="1">
    <source>
        <dbReference type="EMBL" id="MBN1572849.1"/>
    </source>
</evidence>
<gene>
    <name evidence="1" type="ORF">JW984_06585</name>
</gene>
<protein>
    <submittedName>
        <fullName evidence="1">Uncharacterized protein</fullName>
    </submittedName>
</protein>
<dbReference type="EMBL" id="JAFGIX010000030">
    <property type="protein sequence ID" value="MBN1572849.1"/>
    <property type="molecule type" value="Genomic_DNA"/>
</dbReference>
<comment type="caution">
    <text evidence="1">The sequence shown here is derived from an EMBL/GenBank/DDBJ whole genome shotgun (WGS) entry which is preliminary data.</text>
</comment>
<name>A0A9D8KEX5_9DELT</name>
<reference evidence="1" key="1">
    <citation type="journal article" date="2021" name="Environ. Microbiol.">
        <title>Genomic characterization of three novel Desulfobacterota classes expand the metabolic and phylogenetic diversity of the phylum.</title>
        <authorList>
            <person name="Murphy C.L."/>
            <person name="Biggerstaff J."/>
            <person name="Eichhorn A."/>
            <person name="Ewing E."/>
            <person name="Shahan R."/>
            <person name="Soriano D."/>
            <person name="Stewart S."/>
            <person name="VanMol K."/>
            <person name="Walker R."/>
            <person name="Walters P."/>
            <person name="Elshahed M.S."/>
            <person name="Youssef N.H."/>
        </authorList>
    </citation>
    <scope>NUCLEOTIDE SEQUENCE</scope>
    <source>
        <strain evidence="1">Zod_Metabat.24</strain>
    </source>
</reference>
<dbReference type="AlphaFoldDB" id="A0A9D8KEX5"/>
<sequence length="87" mass="10065">MAKMKNNIENSIEDRISFLLDNISEDDKADLLCGLLKLSFSGDKEEIQNYIWGWEEAAEINSIPELRQEVLSRYESLKKKLSEKSNV</sequence>
<evidence type="ECO:0000313" key="2">
    <source>
        <dbReference type="Proteomes" id="UP000809273"/>
    </source>
</evidence>